<reference evidence="7 8" key="1">
    <citation type="submission" date="2020-01" db="EMBL/GenBank/DDBJ databases">
        <title>The genomic epidemiology of tigecycline resistance gene tet(X) variants in a swine farm in China.</title>
        <authorList>
            <person name="Peng K."/>
            <person name="Li R."/>
        </authorList>
    </citation>
    <scope>NUCLEOTIDE SEQUENCE [LARGE SCALE GENOMIC DNA]</scope>
    <source>
        <strain evidence="7 8">ZN3</strain>
    </source>
</reference>
<dbReference type="Pfam" id="PF00158">
    <property type="entry name" value="Sigma54_activat"/>
    <property type="match status" value="1"/>
</dbReference>
<dbReference type="InterPro" id="IPR029016">
    <property type="entry name" value="GAF-like_dom_sf"/>
</dbReference>
<dbReference type="Gene3D" id="3.30.450.40">
    <property type="match status" value="1"/>
</dbReference>
<dbReference type="AlphaFoldDB" id="A0A6G6SDR9"/>
<dbReference type="PROSITE" id="PS00688">
    <property type="entry name" value="SIGMA54_INTERACT_3"/>
    <property type="match status" value="1"/>
</dbReference>
<dbReference type="Pfam" id="PF13188">
    <property type="entry name" value="PAS_8"/>
    <property type="match status" value="1"/>
</dbReference>
<proteinExistence type="predicted"/>
<keyword evidence="8" id="KW-1185">Reference proteome</keyword>
<dbReference type="Gene3D" id="1.10.8.60">
    <property type="match status" value="1"/>
</dbReference>
<protein>
    <submittedName>
        <fullName evidence="7">Signal transduction protein</fullName>
    </submittedName>
</protein>
<dbReference type="CDD" id="cd00009">
    <property type="entry name" value="AAA"/>
    <property type="match status" value="1"/>
</dbReference>
<keyword evidence="2" id="KW-0067">ATP-binding</keyword>
<dbReference type="InterPro" id="IPR027417">
    <property type="entry name" value="P-loop_NTPase"/>
</dbReference>
<dbReference type="SUPFAM" id="SSF52540">
    <property type="entry name" value="P-loop containing nucleoside triphosphate hydrolases"/>
    <property type="match status" value="1"/>
</dbReference>
<evidence type="ECO:0000313" key="7">
    <source>
        <dbReference type="EMBL" id="QIF92692.1"/>
    </source>
</evidence>
<evidence type="ECO:0000256" key="3">
    <source>
        <dbReference type="ARBA" id="ARBA00023015"/>
    </source>
</evidence>
<evidence type="ECO:0000256" key="4">
    <source>
        <dbReference type="ARBA" id="ARBA00023125"/>
    </source>
</evidence>
<sequence length="600" mass="68250">MHSLLSTLQDEISKYTDAIAGITGTDVEIIDNNLIRIAGTGRYRYMLNQDVSNNGHIYRHVLQVQKTILIEDPKENSLCQLCQNRLTCTEELDLNAPIFLNNQVIGVIGIICSNREQKMFLMKQKQAFITFIEQFSEMISSRIFECLERLREQERFGTFRNLIDVMDRGVIAIDSQGKIWHANLSALRFFDCELIGQSLDIDMTGDILYGDEEAWLILNQQRYHVLCKKITFSSVDNDQLTMVIFHDARDYMTQVNALSVDENPHSPLIGNSQNMLHLKSMLSKVAVSHASVLITGESGSGKEVVAYTIHQQSLRTKQPFITINCAAIPEQLLESELFGYVRGAFSGADPKGRIGKFELAHGGSLFLDEIGDMPLHLQAKLLRVLQEKSITRVGSNNLINIDVRIIAATNKDLREMVNKGQFREDLFYRLNVVPIHTPALRDHREDIAELAQFFADNLALTYQRPSTKIPNVVINYLYSYDWPGNIRELRNVIEYMYVMQGDTIDLNLSHLPPYLLEASHGDILEKENLSRIYTKTNTSHEHQTQSLNTQELLKTKSLTSEYQTIMGILEKTGTTLEGKKKAAKILGISIATLYRKMKIR</sequence>
<dbReference type="GO" id="GO:0005524">
    <property type="term" value="F:ATP binding"/>
    <property type="evidence" value="ECO:0007669"/>
    <property type="project" value="UniProtKB-KW"/>
</dbReference>
<dbReference type="InterPro" id="IPR002078">
    <property type="entry name" value="Sigma_54_int"/>
</dbReference>
<dbReference type="Gene3D" id="1.10.10.60">
    <property type="entry name" value="Homeodomain-like"/>
    <property type="match status" value="1"/>
</dbReference>
<dbReference type="InterPro" id="IPR002197">
    <property type="entry name" value="HTH_Fis"/>
</dbReference>
<keyword evidence="5" id="KW-0804">Transcription</keyword>
<dbReference type="Proteomes" id="UP000503287">
    <property type="component" value="Chromosome"/>
</dbReference>
<dbReference type="InterPro" id="IPR025943">
    <property type="entry name" value="Sigma_54_int_dom_ATP-bd_2"/>
</dbReference>
<dbReference type="InterPro" id="IPR003593">
    <property type="entry name" value="AAA+_ATPase"/>
</dbReference>
<dbReference type="Pfam" id="PF02954">
    <property type="entry name" value="HTH_8"/>
    <property type="match status" value="1"/>
</dbReference>
<keyword evidence="1" id="KW-0547">Nucleotide-binding</keyword>
<dbReference type="Pfam" id="PF25601">
    <property type="entry name" value="AAA_lid_14"/>
    <property type="match status" value="1"/>
</dbReference>
<name>A0A6G6SDR9_PROVU</name>
<feature type="domain" description="Sigma-54 factor interaction" evidence="6">
    <location>
        <begin position="268"/>
        <end position="498"/>
    </location>
</feature>
<dbReference type="Gene3D" id="3.40.50.300">
    <property type="entry name" value="P-loop containing nucleotide triphosphate hydrolases"/>
    <property type="match status" value="1"/>
</dbReference>
<dbReference type="PROSITE" id="PS50045">
    <property type="entry name" value="SIGMA54_INTERACT_4"/>
    <property type="match status" value="1"/>
</dbReference>
<evidence type="ECO:0000256" key="2">
    <source>
        <dbReference type="ARBA" id="ARBA00022840"/>
    </source>
</evidence>
<dbReference type="EMBL" id="CP047344">
    <property type="protein sequence ID" value="QIF92692.1"/>
    <property type="molecule type" value="Genomic_DNA"/>
</dbReference>
<dbReference type="PROSITE" id="PS00676">
    <property type="entry name" value="SIGMA54_INTERACT_2"/>
    <property type="match status" value="1"/>
</dbReference>
<dbReference type="InterPro" id="IPR000014">
    <property type="entry name" value="PAS"/>
</dbReference>
<dbReference type="GO" id="GO:0006355">
    <property type="term" value="P:regulation of DNA-templated transcription"/>
    <property type="evidence" value="ECO:0007669"/>
    <property type="project" value="InterPro"/>
</dbReference>
<dbReference type="PANTHER" id="PTHR32071">
    <property type="entry name" value="TRANSCRIPTIONAL REGULATORY PROTEIN"/>
    <property type="match status" value="1"/>
</dbReference>
<dbReference type="PROSITE" id="PS00675">
    <property type="entry name" value="SIGMA54_INTERACT_1"/>
    <property type="match status" value="1"/>
</dbReference>
<keyword evidence="4" id="KW-0238">DNA-binding</keyword>
<dbReference type="PANTHER" id="PTHR32071:SF57">
    <property type="entry name" value="C4-DICARBOXYLATE TRANSPORT TRANSCRIPTIONAL REGULATORY PROTEIN DCTD"/>
    <property type="match status" value="1"/>
</dbReference>
<evidence type="ECO:0000259" key="6">
    <source>
        <dbReference type="PROSITE" id="PS50045"/>
    </source>
</evidence>
<evidence type="ECO:0000256" key="1">
    <source>
        <dbReference type="ARBA" id="ARBA00022741"/>
    </source>
</evidence>
<dbReference type="InterPro" id="IPR025944">
    <property type="entry name" value="Sigma_54_int_dom_CS"/>
</dbReference>
<accession>A0A6G6SDR9</accession>
<evidence type="ECO:0000313" key="8">
    <source>
        <dbReference type="Proteomes" id="UP000503287"/>
    </source>
</evidence>
<gene>
    <name evidence="7" type="ORF">GTH24_01790</name>
</gene>
<dbReference type="InterPro" id="IPR025662">
    <property type="entry name" value="Sigma_54_int_dom_ATP-bd_1"/>
</dbReference>
<dbReference type="FunFam" id="3.40.50.300:FF:000006">
    <property type="entry name" value="DNA-binding transcriptional regulator NtrC"/>
    <property type="match status" value="1"/>
</dbReference>
<dbReference type="RefSeq" id="WP_164525877.1">
    <property type="nucleotide sequence ID" value="NZ_CP047344.1"/>
</dbReference>
<evidence type="ECO:0000256" key="5">
    <source>
        <dbReference type="ARBA" id="ARBA00023163"/>
    </source>
</evidence>
<dbReference type="SMART" id="SM00382">
    <property type="entry name" value="AAA"/>
    <property type="match status" value="1"/>
</dbReference>
<dbReference type="GO" id="GO:0043565">
    <property type="term" value="F:sequence-specific DNA binding"/>
    <property type="evidence" value="ECO:0007669"/>
    <property type="project" value="InterPro"/>
</dbReference>
<keyword evidence="3" id="KW-0805">Transcription regulation</keyword>
<organism evidence="7 8">
    <name type="scientific">Proteus vulgaris</name>
    <dbReference type="NCBI Taxonomy" id="585"/>
    <lineage>
        <taxon>Bacteria</taxon>
        <taxon>Pseudomonadati</taxon>
        <taxon>Pseudomonadota</taxon>
        <taxon>Gammaproteobacteria</taxon>
        <taxon>Enterobacterales</taxon>
        <taxon>Morganellaceae</taxon>
        <taxon>Proteus</taxon>
    </lineage>
</organism>
<dbReference type="InterPro" id="IPR058031">
    <property type="entry name" value="AAA_lid_NorR"/>
</dbReference>